<dbReference type="Proteomes" id="UP001432014">
    <property type="component" value="Chromosome"/>
</dbReference>
<evidence type="ECO:0000256" key="1">
    <source>
        <dbReference type="SAM" id="MobiDB-lite"/>
    </source>
</evidence>
<sequence length="89" mass="8699">MSTSARLLAAAALALTLATAATPALTSSPASYTTAATTAPDAPSDPALPTGTRVDQDNLPADAPVRGAAPAGAALLATDKPGIGWDDWI</sequence>
<keyword evidence="4" id="KW-1185">Reference proteome</keyword>
<feature type="signal peptide" evidence="2">
    <location>
        <begin position="1"/>
        <end position="20"/>
    </location>
</feature>
<keyword evidence="2" id="KW-0732">Signal</keyword>
<accession>A0ABZ1W235</accession>
<proteinExistence type="predicted"/>
<evidence type="ECO:0000313" key="4">
    <source>
        <dbReference type="Proteomes" id="UP001432014"/>
    </source>
</evidence>
<dbReference type="RefSeq" id="WP_329500599.1">
    <property type="nucleotide sequence ID" value="NZ_CP108460.1"/>
</dbReference>
<evidence type="ECO:0000256" key="2">
    <source>
        <dbReference type="SAM" id="SignalP"/>
    </source>
</evidence>
<name>A0ABZ1W235_9ACTN</name>
<reference evidence="3 4" key="1">
    <citation type="submission" date="2022-10" db="EMBL/GenBank/DDBJ databases">
        <title>The complete genomes of actinobacterial strains from the NBC collection.</title>
        <authorList>
            <person name="Joergensen T.S."/>
            <person name="Alvarez Arevalo M."/>
            <person name="Sterndorff E.B."/>
            <person name="Faurdal D."/>
            <person name="Vuksanovic O."/>
            <person name="Mourched A.-S."/>
            <person name="Charusanti P."/>
            <person name="Shaw S."/>
            <person name="Blin K."/>
            <person name="Weber T."/>
        </authorList>
    </citation>
    <scope>NUCLEOTIDE SEQUENCE [LARGE SCALE GENOMIC DNA]</scope>
    <source>
        <strain evidence="3 4">NBC_01247</strain>
    </source>
</reference>
<feature type="chain" id="PRO_5046095681" evidence="2">
    <location>
        <begin position="21"/>
        <end position="89"/>
    </location>
</feature>
<feature type="region of interest" description="Disordered" evidence="1">
    <location>
        <begin position="24"/>
        <end position="66"/>
    </location>
</feature>
<evidence type="ECO:0000313" key="3">
    <source>
        <dbReference type="EMBL" id="WUS54874.1"/>
    </source>
</evidence>
<feature type="compositionally biased region" description="Low complexity" evidence="1">
    <location>
        <begin position="24"/>
        <end position="50"/>
    </location>
</feature>
<protein>
    <submittedName>
        <fullName evidence="3">Uncharacterized protein</fullName>
    </submittedName>
</protein>
<gene>
    <name evidence="3" type="ORF">OG469_04705</name>
</gene>
<dbReference type="EMBL" id="CP108482">
    <property type="protein sequence ID" value="WUS54874.1"/>
    <property type="molecule type" value="Genomic_DNA"/>
</dbReference>
<organism evidence="3 4">
    <name type="scientific">Kitasatospora herbaricolor</name>
    <dbReference type="NCBI Taxonomy" id="68217"/>
    <lineage>
        <taxon>Bacteria</taxon>
        <taxon>Bacillati</taxon>
        <taxon>Actinomycetota</taxon>
        <taxon>Actinomycetes</taxon>
        <taxon>Kitasatosporales</taxon>
        <taxon>Streptomycetaceae</taxon>
        <taxon>Kitasatospora</taxon>
    </lineage>
</organism>